<feature type="signal peptide" evidence="1">
    <location>
        <begin position="1"/>
        <end position="23"/>
    </location>
</feature>
<gene>
    <name evidence="2" type="ORF">KOR42_28270</name>
</gene>
<protein>
    <recommendedName>
        <fullName evidence="4">HEAT repeat protein</fullName>
    </recommendedName>
</protein>
<evidence type="ECO:0000313" key="2">
    <source>
        <dbReference type="EMBL" id="TWT55441.1"/>
    </source>
</evidence>
<evidence type="ECO:0008006" key="4">
    <source>
        <dbReference type="Google" id="ProtNLM"/>
    </source>
</evidence>
<accession>A0A5C5WZC2</accession>
<proteinExistence type="predicted"/>
<dbReference type="RefSeq" id="WP_146510336.1">
    <property type="nucleotide sequence ID" value="NZ_SIHI01000004.1"/>
</dbReference>
<reference evidence="2 3" key="1">
    <citation type="submission" date="2019-02" db="EMBL/GenBank/DDBJ databases">
        <title>Deep-cultivation of Planctomycetes and their phenomic and genomic characterization uncovers novel biology.</title>
        <authorList>
            <person name="Wiegand S."/>
            <person name="Jogler M."/>
            <person name="Boedeker C."/>
            <person name="Pinto D."/>
            <person name="Vollmers J."/>
            <person name="Rivas-Marin E."/>
            <person name="Kohn T."/>
            <person name="Peeters S.H."/>
            <person name="Heuer A."/>
            <person name="Rast P."/>
            <person name="Oberbeckmann S."/>
            <person name="Bunk B."/>
            <person name="Jeske O."/>
            <person name="Meyerdierks A."/>
            <person name="Storesund J.E."/>
            <person name="Kallscheuer N."/>
            <person name="Luecker S."/>
            <person name="Lage O.M."/>
            <person name="Pohl T."/>
            <person name="Merkel B.J."/>
            <person name="Hornburger P."/>
            <person name="Mueller R.-W."/>
            <person name="Bruemmer F."/>
            <person name="Labrenz M."/>
            <person name="Spormann A.M."/>
            <person name="Op Den Camp H."/>
            <person name="Overmann J."/>
            <person name="Amann R."/>
            <person name="Jetten M.S.M."/>
            <person name="Mascher T."/>
            <person name="Medema M.H."/>
            <person name="Devos D.P."/>
            <person name="Kaster A.-K."/>
            <person name="Ovreas L."/>
            <person name="Rohde M."/>
            <person name="Galperin M.Y."/>
            <person name="Jogler C."/>
        </authorList>
    </citation>
    <scope>NUCLEOTIDE SEQUENCE [LARGE SCALE GENOMIC DNA]</scope>
    <source>
        <strain evidence="2 3">KOR42</strain>
    </source>
</reference>
<sequence length="381" mass="42522" precursor="true">MRKLCRRSSPVFTLLFTALWSAAATVAATSTEDLITQVQSVGRAGSENSSAAKAVNQLQQMGPETLGPLLVAMDDANPVAMNWLQVAFESIADQSLNSGQLPAEQLEEFVTDRTHNGRARRVAFDWLAKADPSAPSRLIPNMLDDPSSPLRREAVALAIKRAKAAESEEAQTALWTKALSGAVDRDQFDEIASALKKLGEKVNLVDHFGLIIDWHLIGPFDNKDEAGFDVVYPPEEEINLSAKYDGMNESVSWQHFVSERKDGAFDLAELTTSHKGAIDYAYTEFNSPVEQQVEFRLATPNAWKLWCNGELIFAREEYHRGMQFDQYIVPVHLKQGVNKILLKVCQNEQNQDWAQRWAFQFRIVDETGRALSSSDESSTNE</sequence>
<keyword evidence="3" id="KW-1185">Reference proteome</keyword>
<feature type="chain" id="PRO_5022807780" description="HEAT repeat protein" evidence="1">
    <location>
        <begin position="24"/>
        <end position="381"/>
    </location>
</feature>
<dbReference type="OrthoDB" id="212892at2"/>
<keyword evidence="1" id="KW-0732">Signal</keyword>
<evidence type="ECO:0000256" key="1">
    <source>
        <dbReference type="SAM" id="SignalP"/>
    </source>
</evidence>
<evidence type="ECO:0000313" key="3">
    <source>
        <dbReference type="Proteomes" id="UP000317243"/>
    </source>
</evidence>
<dbReference type="EMBL" id="SIHI01000004">
    <property type="protein sequence ID" value="TWT55441.1"/>
    <property type="molecule type" value="Genomic_DNA"/>
</dbReference>
<name>A0A5C5WZC2_9PLAN</name>
<comment type="caution">
    <text evidence="2">The sequence shown here is derived from an EMBL/GenBank/DDBJ whole genome shotgun (WGS) entry which is preliminary data.</text>
</comment>
<dbReference type="Proteomes" id="UP000317243">
    <property type="component" value="Unassembled WGS sequence"/>
</dbReference>
<dbReference type="AlphaFoldDB" id="A0A5C5WZC2"/>
<organism evidence="2 3">
    <name type="scientific">Thalassoglobus neptunius</name>
    <dbReference type="NCBI Taxonomy" id="1938619"/>
    <lineage>
        <taxon>Bacteria</taxon>
        <taxon>Pseudomonadati</taxon>
        <taxon>Planctomycetota</taxon>
        <taxon>Planctomycetia</taxon>
        <taxon>Planctomycetales</taxon>
        <taxon>Planctomycetaceae</taxon>
        <taxon>Thalassoglobus</taxon>
    </lineage>
</organism>